<dbReference type="InterPro" id="IPR011050">
    <property type="entry name" value="Pectin_lyase_fold/virulence"/>
</dbReference>
<name>A0ABT6P1L8_9BACT</name>
<evidence type="ECO:0000313" key="2">
    <source>
        <dbReference type="EMBL" id="MDI1434473.1"/>
    </source>
</evidence>
<dbReference type="EMBL" id="JARZHI010000042">
    <property type="protein sequence ID" value="MDI1434473.1"/>
    <property type="molecule type" value="Genomic_DNA"/>
</dbReference>
<sequence>MLSSSALRVEARGRSTRRRISVWTSLFVALTGSLFACRAAAACTYDVAPDDAGDLITAIQWANDNTTAATLCIHGTYEIDATLPAIRTEITIVGTDPLTDSIHLQDGASGPTPRVFDVDPEGHLVLKSLKLGCLGSYVPIDEGGAIHNRGSLDLDTVTIEGFYAVNGGAIYNDGGSVVALDSILYRCGTYEGDVPCRLGNQASPLQGNGGSIYNNAGAVQLVGSSIEQGEFCRGAIYNAQGDVQILDESKIFGAWAFDNGGGIYNASGTVTVDHSKISGNVALDNVLEGGNDDRGGGIFNDTKGTVSLVEVEISGNRAGYGGAIFNRGSLEIHGGTLSANLAPDDLFSLGGAEEVAGGALYLDAGVVTITGATLARNRPNALHVQGDGILSIHDSVITENGANYGQVAGGKAFALLGQWGKAPTMEVHQTCIVRNGRPPVFGAVFIGSIPSLAHFEDNWWGEPAGPHEGDTLQGILIPPSFSYLVMPPAHCEGLYNSGGVWIQDTPSDTGLEPDPATAGQPMWQSEDIWIRHTKDGKHQHLNPKFGQVNYAYVRLRNQRSVAVPGTLHVYYAHASSGLAWPSNWTEFATLPYVVPGGVGKVHDVAAPWNPPGTGHYCMLARWESDEDPMFHAETAEVEKNTRDNNNIAWRNMNVVDEWKLTGTKKWQSTVSFLVRDPFEQVGTPKGTDFAFIALNPGNGGFLSYGTVEIDLGPTLLQRWIQAGAVGQGVALLANGKIGITSKEDARIGGITLGPAEAYEVKLTFITDKPLPGNTPRLFQVHQSNSGKVVGGMSYQIHSP</sequence>
<proteinExistence type="predicted"/>
<keyword evidence="3" id="KW-1185">Reference proteome</keyword>
<feature type="signal peptide" evidence="1">
    <location>
        <begin position="1"/>
        <end position="41"/>
    </location>
</feature>
<feature type="chain" id="PRO_5045448120" description="Right handed beta helix domain-containing protein" evidence="1">
    <location>
        <begin position="42"/>
        <end position="799"/>
    </location>
</feature>
<reference evidence="2 3" key="1">
    <citation type="submission" date="2023-04" db="EMBL/GenBank/DDBJ databases">
        <title>The genome sequence of Polyangium sorediatum DSM14670.</title>
        <authorList>
            <person name="Zhang X."/>
        </authorList>
    </citation>
    <scope>NUCLEOTIDE SEQUENCE [LARGE SCALE GENOMIC DNA]</scope>
    <source>
        <strain evidence="2 3">DSM 14670</strain>
    </source>
</reference>
<evidence type="ECO:0000256" key="1">
    <source>
        <dbReference type="SAM" id="SignalP"/>
    </source>
</evidence>
<dbReference type="Proteomes" id="UP001160301">
    <property type="component" value="Unassembled WGS sequence"/>
</dbReference>
<dbReference type="RefSeq" id="WP_136970557.1">
    <property type="nucleotide sequence ID" value="NZ_JARZHI010000042.1"/>
</dbReference>
<protein>
    <recommendedName>
        <fullName evidence="4">Right handed beta helix domain-containing protein</fullName>
    </recommendedName>
</protein>
<evidence type="ECO:0008006" key="4">
    <source>
        <dbReference type="Google" id="ProtNLM"/>
    </source>
</evidence>
<accession>A0ABT6P1L8</accession>
<keyword evidence="1" id="KW-0732">Signal</keyword>
<gene>
    <name evidence="2" type="ORF">QHF89_33550</name>
</gene>
<dbReference type="SUPFAM" id="SSF51126">
    <property type="entry name" value="Pectin lyase-like"/>
    <property type="match status" value="1"/>
</dbReference>
<comment type="caution">
    <text evidence="2">The sequence shown here is derived from an EMBL/GenBank/DDBJ whole genome shotgun (WGS) entry which is preliminary data.</text>
</comment>
<organism evidence="2 3">
    <name type="scientific">Polyangium sorediatum</name>
    <dbReference type="NCBI Taxonomy" id="889274"/>
    <lineage>
        <taxon>Bacteria</taxon>
        <taxon>Pseudomonadati</taxon>
        <taxon>Myxococcota</taxon>
        <taxon>Polyangia</taxon>
        <taxon>Polyangiales</taxon>
        <taxon>Polyangiaceae</taxon>
        <taxon>Polyangium</taxon>
    </lineage>
</organism>
<evidence type="ECO:0000313" key="3">
    <source>
        <dbReference type="Proteomes" id="UP001160301"/>
    </source>
</evidence>